<organism evidence="1">
    <name type="scientific">hydrocarbon metagenome</name>
    <dbReference type="NCBI Taxonomy" id="938273"/>
    <lineage>
        <taxon>unclassified sequences</taxon>
        <taxon>metagenomes</taxon>
        <taxon>ecological metagenomes</taxon>
    </lineage>
</organism>
<accession>A0A0W8FFI3</accession>
<dbReference type="AlphaFoldDB" id="A0A0W8FFI3"/>
<protein>
    <submittedName>
        <fullName evidence="1">Uncharacterized protein</fullName>
    </submittedName>
</protein>
<reference evidence="1" key="1">
    <citation type="journal article" date="2015" name="Proc. Natl. Acad. Sci. U.S.A.">
        <title>Networks of energetic and metabolic interactions define dynamics in microbial communities.</title>
        <authorList>
            <person name="Embree M."/>
            <person name="Liu J.K."/>
            <person name="Al-Bassam M.M."/>
            <person name="Zengler K."/>
        </authorList>
    </citation>
    <scope>NUCLEOTIDE SEQUENCE</scope>
</reference>
<evidence type="ECO:0000313" key="1">
    <source>
        <dbReference type="EMBL" id="KUG19043.1"/>
    </source>
</evidence>
<dbReference type="EMBL" id="LNQE01001334">
    <property type="protein sequence ID" value="KUG19043.1"/>
    <property type="molecule type" value="Genomic_DNA"/>
</dbReference>
<name>A0A0W8FFI3_9ZZZZ</name>
<proteinExistence type="predicted"/>
<comment type="caution">
    <text evidence="1">The sequence shown here is derived from an EMBL/GenBank/DDBJ whole genome shotgun (WGS) entry which is preliminary data.</text>
</comment>
<gene>
    <name evidence="1" type="ORF">ASZ90_011248</name>
</gene>
<sequence>MRFIRCAGISASSWFLDSDVSIQRIKTTKTVSGLRDALPLPFPVCRMHRTPALRTLRRCRLQ</sequence>